<dbReference type="PANTHER" id="PTHR30435">
    <property type="entry name" value="FLAGELLAR PROTEIN"/>
    <property type="match status" value="1"/>
</dbReference>
<feature type="domain" description="Flagellar basal body rod protein N-terminal" evidence="6">
    <location>
        <begin position="3"/>
        <end position="33"/>
    </location>
</feature>
<feature type="domain" description="Flagellar hook protein FlgE/F/G-like D1" evidence="9">
    <location>
        <begin position="83"/>
        <end position="125"/>
    </location>
</feature>
<evidence type="ECO:0000259" key="7">
    <source>
        <dbReference type="Pfam" id="PF06429"/>
    </source>
</evidence>
<dbReference type="InterPro" id="IPR001444">
    <property type="entry name" value="Flag_bb_rod_N"/>
</dbReference>
<organism evidence="10 11">
    <name type="scientific">Candidatus Thiodiazotropha endoloripes</name>
    <dbReference type="NCBI Taxonomy" id="1818881"/>
    <lineage>
        <taxon>Bacteria</taxon>
        <taxon>Pseudomonadati</taxon>
        <taxon>Pseudomonadota</taxon>
        <taxon>Gammaproteobacteria</taxon>
        <taxon>Chromatiales</taxon>
        <taxon>Sedimenticolaceae</taxon>
        <taxon>Candidatus Thiodiazotropha</taxon>
    </lineage>
</organism>
<dbReference type="Pfam" id="PF06429">
    <property type="entry name" value="Flg_bbr_C"/>
    <property type="match status" value="1"/>
</dbReference>
<keyword evidence="4 5" id="KW-0975">Bacterial flagellum</keyword>
<accession>A0A1E2UQS5</accession>
<evidence type="ECO:0000256" key="3">
    <source>
        <dbReference type="ARBA" id="ARBA00019015"/>
    </source>
</evidence>
<dbReference type="EMBL" id="LVJZ01000003">
    <property type="protein sequence ID" value="ODB96844.1"/>
    <property type="molecule type" value="Genomic_DNA"/>
</dbReference>
<name>A0A1E2UQS5_9GAMM</name>
<dbReference type="GO" id="GO:0009425">
    <property type="term" value="C:bacterial-type flagellum basal body"/>
    <property type="evidence" value="ECO:0007669"/>
    <property type="project" value="UniProtKB-SubCell"/>
</dbReference>
<dbReference type="GO" id="GO:0071978">
    <property type="term" value="P:bacterial-type flagellum-dependent swarming motility"/>
    <property type="evidence" value="ECO:0007669"/>
    <property type="project" value="TreeGrafter"/>
</dbReference>
<gene>
    <name evidence="10" type="ORF">A3196_08785</name>
</gene>
<dbReference type="GO" id="GO:0005829">
    <property type="term" value="C:cytosol"/>
    <property type="evidence" value="ECO:0007669"/>
    <property type="project" value="TreeGrafter"/>
</dbReference>
<comment type="function">
    <text evidence="5">A flexible structure which links the flagellar filament to the drive apparatus in the basal body.</text>
</comment>
<keyword evidence="11" id="KW-1185">Reference proteome</keyword>
<dbReference type="OrthoDB" id="8578401at2"/>
<evidence type="ECO:0000256" key="1">
    <source>
        <dbReference type="ARBA" id="ARBA00004117"/>
    </source>
</evidence>
<dbReference type="STRING" id="1818881.A3196_08785"/>
<dbReference type="Pfam" id="PF00460">
    <property type="entry name" value="Flg_bb_rod"/>
    <property type="match status" value="1"/>
</dbReference>
<dbReference type="GO" id="GO:0009424">
    <property type="term" value="C:bacterial-type flagellum hook"/>
    <property type="evidence" value="ECO:0007669"/>
    <property type="project" value="TreeGrafter"/>
</dbReference>
<keyword evidence="10" id="KW-0969">Cilium</keyword>
<dbReference type="Pfam" id="PF22692">
    <property type="entry name" value="LlgE_F_G_D1"/>
    <property type="match status" value="1"/>
</dbReference>
<comment type="caution">
    <text evidence="10">The sequence shown here is derived from an EMBL/GenBank/DDBJ whole genome shotgun (WGS) entry which is preliminary data.</text>
</comment>
<dbReference type="Pfam" id="PF07559">
    <property type="entry name" value="FlgE_D2"/>
    <property type="match status" value="1"/>
</dbReference>
<keyword evidence="10" id="KW-0282">Flagellum</keyword>
<dbReference type="InterPro" id="IPR037058">
    <property type="entry name" value="Falgellar_hook_FlgE_sf"/>
</dbReference>
<dbReference type="AlphaFoldDB" id="A0A1E2UQS5"/>
<dbReference type="InterPro" id="IPR011491">
    <property type="entry name" value="FlgE_D2"/>
</dbReference>
<dbReference type="Gene3D" id="2.60.98.20">
    <property type="entry name" value="Flagellar hook protein FlgE"/>
    <property type="match status" value="1"/>
</dbReference>
<feature type="domain" description="Flagellar hook protein FlgE D2" evidence="8">
    <location>
        <begin position="178"/>
        <end position="305"/>
    </location>
</feature>
<dbReference type="InterPro" id="IPR020013">
    <property type="entry name" value="Flagellar_FlgE/F/G"/>
</dbReference>
<evidence type="ECO:0000259" key="9">
    <source>
        <dbReference type="Pfam" id="PF22692"/>
    </source>
</evidence>
<dbReference type="InterPro" id="IPR037925">
    <property type="entry name" value="FlgE/F/G-like"/>
</dbReference>
<evidence type="ECO:0000313" key="11">
    <source>
        <dbReference type="Proteomes" id="UP000094849"/>
    </source>
</evidence>
<evidence type="ECO:0000259" key="8">
    <source>
        <dbReference type="Pfam" id="PF07559"/>
    </source>
</evidence>
<evidence type="ECO:0000313" key="10">
    <source>
        <dbReference type="EMBL" id="ODB96844.1"/>
    </source>
</evidence>
<keyword evidence="10" id="KW-0966">Cell projection</keyword>
<sequence length="424" mass="44268">MAFRIALSGLDAASTDLEVTGHNIANASTVGFKQSRAEFADIYANSISDVSSSVPGRGVRVTRVAQQFSQGSTEFTSNNLDMAINGEGFFVMEDSAGDRAYTRAGAFSVDRDGNVVDQTGARLQIFPRIGTTGSLFNTGSTVDLNLPVVSGTPQTTSSIEATLNLSASEQPPAVTLDPTAPTFTFPPDPLSYNHSTATTIYDSLGTAHTATMFYVKVADNQWNAFTFVDGSNVTVGGNAFADVQFSDTGSLAVSTGDVDALGNVLIDDFNPGGGAADISGLTFNYSSTSQFGSGFAVNELSQDGFTSGRLSGVDVDDSGVVFARFTNGQSEPLGKIALARFSNNQGLRQIGDTSWAESFASGDVQIGEAGTSSYGLIQSGALENSNVDLAKQLVNLITAQRNFQANAQVITTADAVTQTVINIR</sequence>
<dbReference type="NCBIfam" id="NF004238">
    <property type="entry name" value="PRK05682.1-1"/>
    <property type="match status" value="1"/>
</dbReference>
<dbReference type="SUPFAM" id="SSF117143">
    <property type="entry name" value="Flagellar hook protein flgE"/>
    <property type="match status" value="1"/>
</dbReference>
<evidence type="ECO:0000259" key="6">
    <source>
        <dbReference type="Pfam" id="PF00460"/>
    </source>
</evidence>
<evidence type="ECO:0000256" key="2">
    <source>
        <dbReference type="ARBA" id="ARBA00009677"/>
    </source>
</evidence>
<dbReference type="Proteomes" id="UP000094849">
    <property type="component" value="Unassembled WGS sequence"/>
</dbReference>
<comment type="subcellular location">
    <subcellularLocation>
        <location evidence="1 5">Bacterial flagellum basal body</location>
    </subcellularLocation>
</comment>
<evidence type="ECO:0000256" key="5">
    <source>
        <dbReference type="RuleBase" id="RU362116"/>
    </source>
</evidence>
<dbReference type="PANTHER" id="PTHR30435:SF1">
    <property type="entry name" value="FLAGELLAR HOOK PROTEIN FLGE"/>
    <property type="match status" value="1"/>
</dbReference>
<dbReference type="InterPro" id="IPR010930">
    <property type="entry name" value="Flg_bb/hook_C_dom"/>
</dbReference>
<evidence type="ECO:0000256" key="4">
    <source>
        <dbReference type="ARBA" id="ARBA00023143"/>
    </source>
</evidence>
<dbReference type="InterPro" id="IPR053967">
    <property type="entry name" value="LlgE_F_G-like_D1"/>
</dbReference>
<proteinExistence type="inferred from homology"/>
<dbReference type="NCBIfam" id="TIGR03506">
    <property type="entry name" value="FlgEFG_subfam"/>
    <property type="match status" value="1"/>
</dbReference>
<dbReference type="RefSeq" id="WP_069004579.1">
    <property type="nucleotide sequence ID" value="NZ_LVJW01000003.1"/>
</dbReference>
<protein>
    <recommendedName>
        <fullName evidence="3 5">Flagellar hook protein FlgE</fullName>
    </recommendedName>
</protein>
<comment type="similarity">
    <text evidence="2 5">Belongs to the flagella basal body rod proteins family.</text>
</comment>
<feature type="domain" description="Flagellar basal-body/hook protein C-terminal" evidence="7">
    <location>
        <begin position="378"/>
        <end position="423"/>
    </location>
</feature>
<reference evidence="10 11" key="1">
    <citation type="submission" date="2016-03" db="EMBL/GenBank/DDBJ databases">
        <title>Chemosynthetic sulphur-oxidizing symbionts of marine invertebrate animals are capable of nitrogen fixation.</title>
        <authorList>
            <person name="Petersen J.M."/>
            <person name="Kemper A."/>
            <person name="Gruber-Vodicka H."/>
            <person name="Cardini U."/>
            <person name="Geest Mvander."/>
            <person name="Kleiner M."/>
            <person name="Bulgheresi S."/>
            <person name="Fussmann M."/>
            <person name="Herbold C."/>
            <person name="Seah B.K.B."/>
            <person name="Antony C.Paul."/>
            <person name="Liu D."/>
            <person name="Belitz A."/>
            <person name="Weber M."/>
        </authorList>
    </citation>
    <scope>NUCLEOTIDE SEQUENCE [LARGE SCALE GENOMIC DNA]</scope>
    <source>
        <strain evidence="10">G_D</strain>
    </source>
</reference>